<reference evidence="2" key="1">
    <citation type="journal article" date="2023" name="GigaByte">
        <title>Genome assembly of the bearded iris, Iris pallida Lam.</title>
        <authorList>
            <person name="Bruccoleri R.E."/>
            <person name="Oakeley E.J."/>
            <person name="Faust A.M.E."/>
            <person name="Altorfer M."/>
            <person name="Dessus-Babus S."/>
            <person name="Burckhardt D."/>
            <person name="Oertli M."/>
            <person name="Naumann U."/>
            <person name="Petersen F."/>
            <person name="Wong J."/>
        </authorList>
    </citation>
    <scope>NUCLEOTIDE SEQUENCE</scope>
    <source>
        <strain evidence="2">GSM-AAB239-AS_SAM_17_03QT</strain>
    </source>
</reference>
<keyword evidence="3" id="KW-1185">Reference proteome</keyword>
<feature type="chain" id="PRO_5043533919" evidence="1">
    <location>
        <begin position="20"/>
        <end position="85"/>
    </location>
</feature>
<accession>A0AAX6HGJ8</accession>
<evidence type="ECO:0000313" key="3">
    <source>
        <dbReference type="Proteomes" id="UP001140949"/>
    </source>
</evidence>
<evidence type="ECO:0000313" key="2">
    <source>
        <dbReference type="EMBL" id="KAJ6840159.1"/>
    </source>
</evidence>
<reference evidence="2" key="2">
    <citation type="submission" date="2023-04" db="EMBL/GenBank/DDBJ databases">
        <authorList>
            <person name="Bruccoleri R.E."/>
            <person name="Oakeley E.J."/>
            <person name="Faust A.-M."/>
            <person name="Dessus-Babus S."/>
            <person name="Altorfer M."/>
            <person name="Burckhardt D."/>
            <person name="Oertli M."/>
            <person name="Naumann U."/>
            <person name="Petersen F."/>
            <person name="Wong J."/>
        </authorList>
    </citation>
    <scope>NUCLEOTIDE SEQUENCE</scope>
    <source>
        <strain evidence="2">GSM-AAB239-AS_SAM_17_03QT</strain>
        <tissue evidence="2">Leaf</tissue>
    </source>
</reference>
<proteinExistence type="predicted"/>
<evidence type="ECO:0000256" key="1">
    <source>
        <dbReference type="SAM" id="SignalP"/>
    </source>
</evidence>
<keyword evidence="1" id="KW-0732">Signal</keyword>
<feature type="signal peptide" evidence="1">
    <location>
        <begin position="1"/>
        <end position="19"/>
    </location>
</feature>
<organism evidence="2 3">
    <name type="scientific">Iris pallida</name>
    <name type="common">Sweet iris</name>
    <dbReference type="NCBI Taxonomy" id="29817"/>
    <lineage>
        <taxon>Eukaryota</taxon>
        <taxon>Viridiplantae</taxon>
        <taxon>Streptophyta</taxon>
        <taxon>Embryophyta</taxon>
        <taxon>Tracheophyta</taxon>
        <taxon>Spermatophyta</taxon>
        <taxon>Magnoliopsida</taxon>
        <taxon>Liliopsida</taxon>
        <taxon>Asparagales</taxon>
        <taxon>Iridaceae</taxon>
        <taxon>Iridoideae</taxon>
        <taxon>Irideae</taxon>
        <taxon>Iris</taxon>
    </lineage>
</organism>
<protein>
    <submittedName>
        <fullName evidence="2">Uncharacterized protein</fullName>
    </submittedName>
</protein>
<dbReference type="Proteomes" id="UP001140949">
    <property type="component" value="Unassembled WGS sequence"/>
</dbReference>
<gene>
    <name evidence="2" type="ORF">M6B38_312975</name>
</gene>
<sequence>MSLSLFFVFFLILERERERERAMGSGRGRVKLKRIDYREQDQIYRRSGGNVRAGQEARPTIELSVDRCSAGSRLTSRPLQLDFHQ</sequence>
<dbReference type="EMBL" id="JANAVB010009596">
    <property type="protein sequence ID" value="KAJ6840159.1"/>
    <property type="molecule type" value="Genomic_DNA"/>
</dbReference>
<comment type="caution">
    <text evidence="2">The sequence shown here is derived from an EMBL/GenBank/DDBJ whole genome shotgun (WGS) entry which is preliminary data.</text>
</comment>
<dbReference type="AlphaFoldDB" id="A0AAX6HGJ8"/>
<name>A0AAX6HGJ8_IRIPA</name>